<sequence>MESNFRKRFQDRIQPGNFAEVFDTKIPINKSLKLTQIHNEPSPIQNGYLCRMTPLAKPRKLSFQQKIKAVYESSPPKNESQKQIGINTEIYSQKAPSVNFNQLRASWHKSTMSASFTEDHSNIISQNYNIASKIPVQNTIKIQNNGAYDTSEKDFISSKYVSFYASRNTTAGSEIGNNGNPYAVKDYMQVKKSDYITLGVLSQPIDVMRRKTETVKKGTQKP</sequence>
<accession>A0AAU9K2C2</accession>
<evidence type="ECO:0000313" key="2">
    <source>
        <dbReference type="Proteomes" id="UP001162131"/>
    </source>
</evidence>
<evidence type="ECO:0000313" key="1">
    <source>
        <dbReference type="EMBL" id="CAG9332360.1"/>
    </source>
</evidence>
<name>A0AAU9K2C2_9CILI</name>
<dbReference type="EMBL" id="CAJZBQ010000054">
    <property type="protein sequence ID" value="CAG9332360.1"/>
    <property type="molecule type" value="Genomic_DNA"/>
</dbReference>
<proteinExistence type="predicted"/>
<gene>
    <name evidence="1" type="ORF">BSTOLATCC_MIC55810</name>
</gene>
<dbReference type="Proteomes" id="UP001162131">
    <property type="component" value="Unassembled WGS sequence"/>
</dbReference>
<protein>
    <submittedName>
        <fullName evidence="1">Uncharacterized protein</fullName>
    </submittedName>
</protein>
<dbReference type="AlphaFoldDB" id="A0AAU9K2C2"/>
<organism evidence="1 2">
    <name type="scientific">Blepharisma stoltei</name>
    <dbReference type="NCBI Taxonomy" id="1481888"/>
    <lineage>
        <taxon>Eukaryota</taxon>
        <taxon>Sar</taxon>
        <taxon>Alveolata</taxon>
        <taxon>Ciliophora</taxon>
        <taxon>Postciliodesmatophora</taxon>
        <taxon>Heterotrichea</taxon>
        <taxon>Heterotrichida</taxon>
        <taxon>Blepharismidae</taxon>
        <taxon>Blepharisma</taxon>
    </lineage>
</organism>
<comment type="caution">
    <text evidence="1">The sequence shown here is derived from an EMBL/GenBank/DDBJ whole genome shotgun (WGS) entry which is preliminary data.</text>
</comment>
<reference evidence="1" key="1">
    <citation type="submission" date="2021-09" db="EMBL/GenBank/DDBJ databases">
        <authorList>
            <consortium name="AG Swart"/>
            <person name="Singh M."/>
            <person name="Singh A."/>
            <person name="Seah K."/>
            <person name="Emmerich C."/>
        </authorList>
    </citation>
    <scope>NUCLEOTIDE SEQUENCE</scope>
    <source>
        <strain evidence="1">ATCC30299</strain>
    </source>
</reference>
<keyword evidence="2" id="KW-1185">Reference proteome</keyword>